<dbReference type="PANTHER" id="PTHR11707">
    <property type="entry name" value="L-ASPARAGINASE"/>
    <property type="match status" value="1"/>
</dbReference>
<keyword evidence="6" id="KW-1185">Reference proteome</keyword>
<dbReference type="Pfam" id="PF00710">
    <property type="entry name" value="Asparaginase"/>
    <property type="match status" value="1"/>
</dbReference>
<evidence type="ECO:0000256" key="2">
    <source>
        <dbReference type="ARBA" id="ARBA00022801"/>
    </source>
</evidence>
<dbReference type="InterPro" id="IPR036152">
    <property type="entry name" value="Asp/glu_Ase-like_sf"/>
</dbReference>
<evidence type="ECO:0000259" key="3">
    <source>
        <dbReference type="Pfam" id="PF00710"/>
    </source>
</evidence>
<evidence type="ECO:0000313" key="5">
    <source>
        <dbReference type="EMBL" id="MFC6152207.1"/>
    </source>
</evidence>
<dbReference type="PROSITE" id="PS51732">
    <property type="entry name" value="ASN_GLN_ASE_3"/>
    <property type="match status" value="1"/>
</dbReference>
<dbReference type="Gene3D" id="3.40.50.1170">
    <property type="entry name" value="L-asparaginase, N-terminal domain"/>
    <property type="match status" value="1"/>
</dbReference>
<evidence type="ECO:0000256" key="1">
    <source>
        <dbReference type="ARBA" id="ARBA00010518"/>
    </source>
</evidence>
<dbReference type="PANTHER" id="PTHR11707:SF28">
    <property type="entry name" value="60 KDA LYSOPHOSPHOLIPASE"/>
    <property type="match status" value="1"/>
</dbReference>
<keyword evidence="2" id="KW-0378">Hydrolase</keyword>
<dbReference type="InterPro" id="IPR006034">
    <property type="entry name" value="Asparaginase/glutaminase-like"/>
</dbReference>
<dbReference type="SFLD" id="SFLDS00057">
    <property type="entry name" value="Glutaminase/Asparaginase"/>
    <property type="match status" value="1"/>
</dbReference>
<dbReference type="PRINTS" id="PR00139">
    <property type="entry name" value="ASNGLNASE"/>
</dbReference>
<gene>
    <name evidence="5" type="ORF">ACFPWU_00800</name>
</gene>
<proteinExistence type="inferred from homology"/>
<organism evidence="5 6">
    <name type="scientific">Nocardioides yefusunii</name>
    <dbReference type="NCBI Taxonomy" id="2500546"/>
    <lineage>
        <taxon>Bacteria</taxon>
        <taxon>Bacillati</taxon>
        <taxon>Actinomycetota</taxon>
        <taxon>Actinomycetes</taxon>
        <taxon>Propionibacteriales</taxon>
        <taxon>Nocardioidaceae</taxon>
        <taxon>Nocardioides</taxon>
    </lineage>
</organism>
<dbReference type="Proteomes" id="UP001596098">
    <property type="component" value="Unassembled WGS sequence"/>
</dbReference>
<dbReference type="InterPro" id="IPR027473">
    <property type="entry name" value="L-asparaginase_C"/>
</dbReference>
<comment type="caution">
    <text evidence="5">The sequence shown here is derived from an EMBL/GenBank/DDBJ whole genome shotgun (WGS) entry which is preliminary data.</text>
</comment>
<feature type="domain" description="L-asparaginase N-terminal" evidence="3">
    <location>
        <begin position="22"/>
        <end position="204"/>
    </location>
</feature>
<protein>
    <submittedName>
        <fullName evidence="5">Asparaginase</fullName>
    </submittedName>
</protein>
<dbReference type="CDD" id="cd08964">
    <property type="entry name" value="L-asparaginase_II"/>
    <property type="match status" value="1"/>
</dbReference>
<dbReference type="InterPro" id="IPR004550">
    <property type="entry name" value="AsnASE_II"/>
</dbReference>
<comment type="similarity">
    <text evidence="1">Belongs to the asparaginase 1 family.</text>
</comment>
<reference evidence="6" key="1">
    <citation type="journal article" date="2019" name="Int. J. Syst. Evol. Microbiol.">
        <title>The Global Catalogue of Microorganisms (GCM) 10K type strain sequencing project: providing services to taxonomists for standard genome sequencing and annotation.</title>
        <authorList>
            <consortium name="The Broad Institute Genomics Platform"/>
            <consortium name="The Broad Institute Genome Sequencing Center for Infectious Disease"/>
            <person name="Wu L."/>
            <person name="Ma J."/>
        </authorList>
    </citation>
    <scope>NUCLEOTIDE SEQUENCE [LARGE SCALE GENOMIC DNA]</scope>
    <source>
        <strain evidence="6">DFY28</strain>
    </source>
</reference>
<dbReference type="InterPro" id="IPR040919">
    <property type="entry name" value="Asparaginase_C"/>
</dbReference>
<evidence type="ECO:0000313" key="6">
    <source>
        <dbReference type="Proteomes" id="UP001596098"/>
    </source>
</evidence>
<accession>A0ABW1QTN3</accession>
<dbReference type="EMBL" id="JBHSQI010000001">
    <property type="protein sequence ID" value="MFC6152207.1"/>
    <property type="molecule type" value="Genomic_DNA"/>
</dbReference>
<evidence type="ECO:0000259" key="4">
    <source>
        <dbReference type="Pfam" id="PF17763"/>
    </source>
</evidence>
<dbReference type="InterPro" id="IPR037152">
    <property type="entry name" value="L-asparaginase_N_sf"/>
</dbReference>
<dbReference type="SMART" id="SM00870">
    <property type="entry name" value="Asparaginase"/>
    <property type="match status" value="1"/>
</dbReference>
<dbReference type="Pfam" id="PF17763">
    <property type="entry name" value="Asparaginase_C"/>
    <property type="match status" value="1"/>
</dbReference>
<name>A0ABW1QTN3_9ACTN</name>
<dbReference type="Gene3D" id="3.40.50.40">
    <property type="match status" value="1"/>
</dbReference>
<dbReference type="SUPFAM" id="SSF53774">
    <property type="entry name" value="Glutaminase/Asparaginase"/>
    <property type="match status" value="1"/>
</dbReference>
<feature type="domain" description="Asparaginase/glutaminase C-terminal" evidence="4">
    <location>
        <begin position="226"/>
        <end position="343"/>
    </location>
</feature>
<dbReference type="RefSeq" id="WP_128220311.1">
    <property type="nucleotide sequence ID" value="NZ_CP034929.1"/>
</dbReference>
<dbReference type="PIRSF" id="PIRSF500176">
    <property type="entry name" value="L_ASNase"/>
    <property type="match status" value="1"/>
</dbReference>
<dbReference type="PIRSF" id="PIRSF001220">
    <property type="entry name" value="L-ASNase_gatD"/>
    <property type="match status" value="1"/>
</dbReference>
<sequence>MTSQTAQTTSTAAGDNSLPVVELFALGGTIASAPRTDGEGVSPTVRVEDLVAAVPGLVAVAQVRATQVLQVPSCEVTPGDVVELAARMRAAVDAGAAGCVVTQGTDTLEETAFLLDLLWDREAPVVVTGAMRTPDAPGADGPANLLGAVTVAASDTARGAGVLAVVGDQIHAARYVHKAHTSAPSAFVSPGTGPIGWLVEGRAALALTPRRPAAVHLAEDTPLPEVLVVRVGMGESPALLSALVSGAVPGVAGVVLEGVGGGHVPRALVPALRDLVARVPVVLASRTGAGETLSRSYGYPGGDVDLTQAGLVPSGTLDAARARLTLRVALAVGVERGEVEDCFRRLARTD</sequence>
<dbReference type="InterPro" id="IPR027474">
    <property type="entry name" value="L-asparaginase_N"/>
</dbReference>